<protein>
    <submittedName>
        <fullName evidence="1">Uncharacterized protein</fullName>
    </submittedName>
</protein>
<accession>A0A0C3NHZ2</accession>
<name>A0A0C3NHZ2_PISTI</name>
<dbReference type="InParanoid" id="A0A0C3NHZ2"/>
<proteinExistence type="predicted"/>
<evidence type="ECO:0000313" key="2">
    <source>
        <dbReference type="Proteomes" id="UP000054217"/>
    </source>
</evidence>
<dbReference type="Proteomes" id="UP000054217">
    <property type="component" value="Unassembled WGS sequence"/>
</dbReference>
<feature type="non-terminal residue" evidence="1">
    <location>
        <position position="1"/>
    </location>
</feature>
<dbReference type="EMBL" id="KN832070">
    <property type="protein sequence ID" value="KIN95300.1"/>
    <property type="molecule type" value="Genomic_DNA"/>
</dbReference>
<dbReference type="HOGENOM" id="CLU_1726694_0_0_1"/>
<organism evidence="1 2">
    <name type="scientific">Pisolithus tinctorius Marx 270</name>
    <dbReference type="NCBI Taxonomy" id="870435"/>
    <lineage>
        <taxon>Eukaryota</taxon>
        <taxon>Fungi</taxon>
        <taxon>Dikarya</taxon>
        <taxon>Basidiomycota</taxon>
        <taxon>Agaricomycotina</taxon>
        <taxon>Agaricomycetes</taxon>
        <taxon>Agaricomycetidae</taxon>
        <taxon>Boletales</taxon>
        <taxon>Sclerodermatineae</taxon>
        <taxon>Pisolithaceae</taxon>
        <taxon>Pisolithus</taxon>
    </lineage>
</organism>
<keyword evidence="2" id="KW-1185">Reference proteome</keyword>
<reference evidence="1 2" key="1">
    <citation type="submission" date="2014-04" db="EMBL/GenBank/DDBJ databases">
        <authorList>
            <consortium name="DOE Joint Genome Institute"/>
            <person name="Kuo A."/>
            <person name="Kohler A."/>
            <person name="Costa M.D."/>
            <person name="Nagy L.G."/>
            <person name="Floudas D."/>
            <person name="Copeland A."/>
            <person name="Barry K.W."/>
            <person name="Cichocki N."/>
            <person name="Veneault-Fourrey C."/>
            <person name="LaButti K."/>
            <person name="Lindquist E.A."/>
            <person name="Lipzen A."/>
            <person name="Lundell T."/>
            <person name="Morin E."/>
            <person name="Murat C."/>
            <person name="Sun H."/>
            <person name="Tunlid A."/>
            <person name="Henrissat B."/>
            <person name="Grigoriev I.V."/>
            <person name="Hibbett D.S."/>
            <person name="Martin F."/>
            <person name="Nordberg H.P."/>
            <person name="Cantor M.N."/>
            <person name="Hua S.X."/>
        </authorList>
    </citation>
    <scope>NUCLEOTIDE SEQUENCE [LARGE SCALE GENOMIC DNA]</scope>
    <source>
        <strain evidence="1 2">Marx 270</strain>
    </source>
</reference>
<dbReference type="AlphaFoldDB" id="A0A0C3NHZ2"/>
<reference evidence="2" key="2">
    <citation type="submission" date="2015-01" db="EMBL/GenBank/DDBJ databases">
        <title>Evolutionary Origins and Diversification of the Mycorrhizal Mutualists.</title>
        <authorList>
            <consortium name="DOE Joint Genome Institute"/>
            <consortium name="Mycorrhizal Genomics Consortium"/>
            <person name="Kohler A."/>
            <person name="Kuo A."/>
            <person name="Nagy L.G."/>
            <person name="Floudas D."/>
            <person name="Copeland A."/>
            <person name="Barry K.W."/>
            <person name="Cichocki N."/>
            <person name="Veneault-Fourrey C."/>
            <person name="LaButti K."/>
            <person name="Lindquist E.A."/>
            <person name="Lipzen A."/>
            <person name="Lundell T."/>
            <person name="Morin E."/>
            <person name="Murat C."/>
            <person name="Riley R."/>
            <person name="Ohm R."/>
            <person name="Sun H."/>
            <person name="Tunlid A."/>
            <person name="Henrissat B."/>
            <person name="Grigoriev I.V."/>
            <person name="Hibbett D.S."/>
            <person name="Martin F."/>
        </authorList>
    </citation>
    <scope>NUCLEOTIDE SEQUENCE [LARGE SCALE GENOMIC DNA]</scope>
    <source>
        <strain evidence="2">Marx 270</strain>
    </source>
</reference>
<sequence length="152" mass="16480">KTRKLPTAEGKVVANTCHVSLASEINIAARLRKKSSTRRIVAVSGGYCLADLLSYAITARTSTVGGPYMTSSSVLLRCVPILVSSPWRSPLLVLCILDVAHPKAEELCANRCSCAAPSKIRVVNSLIRKRPPLVDRLPTDLLLRVRYPSSVL</sequence>
<gene>
    <name evidence="1" type="ORF">M404DRAFT_1007576</name>
</gene>
<evidence type="ECO:0000313" key="1">
    <source>
        <dbReference type="EMBL" id="KIN95300.1"/>
    </source>
</evidence>